<evidence type="ECO:0000256" key="4">
    <source>
        <dbReference type="ARBA" id="ARBA00023136"/>
    </source>
</evidence>
<evidence type="ECO:0000256" key="2">
    <source>
        <dbReference type="ARBA" id="ARBA00022692"/>
    </source>
</evidence>
<evidence type="ECO:0000256" key="5">
    <source>
        <dbReference type="SAM" id="Phobius"/>
    </source>
</evidence>
<comment type="caution">
    <text evidence="6">The sequence shown here is derived from an EMBL/GenBank/DDBJ whole genome shotgun (WGS) entry which is preliminary data.</text>
</comment>
<sequence length="100" mass="11300">MRELYINGKQASLWQKILITLGSIGFLLLIIPLGLGILAVGAVLAVIFYVYLYFKVRKIKKVMQAAQAAQAQQAQHMYENMCPKAEPTKRNIIDGEYKEL</sequence>
<evidence type="ECO:0000313" key="6">
    <source>
        <dbReference type="EMBL" id="MBS7825296.1"/>
    </source>
</evidence>
<feature type="transmembrane region" description="Helical" evidence="5">
    <location>
        <begin position="37"/>
        <end position="54"/>
    </location>
</feature>
<dbReference type="AlphaFoldDB" id="A0AB35BZW0"/>
<evidence type="ECO:0000313" key="7">
    <source>
        <dbReference type="Proteomes" id="UP000680020"/>
    </source>
</evidence>
<keyword evidence="4 5" id="KW-0472">Membrane</keyword>
<reference evidence="6" key="1">
    <citation type="submission" date="2021-03" db="EMBL/GenBank/DDBJ databases">
        <title>Identification and antibiotic profiling of Wohlfahrtiimonas chitiniclastica, an underestimated human pathogen.</title>
        <authorList>
            <person name="Kopf A."/>
            <person name="Bunk B."/>
            <person name="Coldewey S."/>
            <person name="Gunzer F."/>
            <person name="Riedel T."/>
            <person name="Schroettner P."/>
        </authorList>
    </citation>
    <scope>NUCLEOTIDE SEQUENCE</scope>
    <source>
        <strain evidence="6">DSM 100917</strain>
    </source>
</reference>
<comment type="subcellular location">
    <subcellularLocation>
        <location evidence="1">Cell membrane</location>
        <topology evidence="1">Multi-pass membrane protein</topology>
    </subcellularLocation>
</comment>
<dbReference type="Proteomes" id="UP000680020">
    <property type="component" value="Unassembled WGS sequence"/>
</dbReference>
<organism evidence="6 7">
    <name type="scientific">Wohlfahrtiimonas chitiniclastica</name>
    <dbReference type="NCBI Taxonomy" id="400946"/>
    <lineage>
        <taxon>Bacteria</taxon>
        <taxon>Pseudomonadati</taxon>
        <taxon>Pseudomonadota</taxon>
        <taxon>Gammaproteobacteria</taxon>
        <taxon>Cardiobacteriales</taxon>
        <taxon>Ignatzschineriaceae</taxon>
        <taxon>Wohlfahrtiimonas</taxon>
    </lineage>
</organism>
<dbReference type="InterPro" id="IPR036640">
    <property type="entry name" value="ABC1_TM_sf"/>
</dbReference>
<name>A0AB35BZW0_9GAMM</name>
<dbReference type="SUPFAM" id="SSF90123">
    <property type="entry name" value="ABC transporter transmembrane region"/>
    <property type="match status" value="1"/>
</dbReference>
<feature type="transmembrane region" description="Helical" evidence="5">
    <location>
        <begin position="12"/>
        <end position="31"/>
    </location>
</feature>
<accession>A0AB35BZW0</accession>
<evidence type="ECO:0000256" key="1">
    <source>
        <dbReference type="ARBA" id="ARBA00004651"/>
    </source>
</evidence>
<proteinExistence type="predicted"/>
<protein>
    <submittedName>
        <fullName evidence="6">Uncharacterized protein</fullName>
    </submittedName>
</protein>
<dbReference type="GO" id="GO:0005524">
    <property type="term" value="F:ATP binding"/>
    <property type="evidence" value="ECO:0007669"/>
    <property type="project" value="InterPro"/>
</dbReference>
<evidence type="ECO:0000256" key="3">
    <source>
        <dbReference type="ARBA" id="ARBA00022989"/>
    </source>
</evidence>
<dbReference type="GO" id="GO:0005886">
    <property type="term" value="C:plasma membrane"/>
    <property type="evidence" value="ECO:0007669"/>
    <property type="project" value="UniProtKB-SubCell"/>
</dbReference>
<dbReference type="RefSeq" id="WP_213404254.1">
    <property type="nucleotide sequence ID" value="NZ_JAGIBT010000012.1"/>
</dbReference>
<keyword evidence="3 5" id="KW-1133">Transmembrane helix</keyword>
<keyword evidence="2 5" id="KW-0812">Transmembrane</keyword>
<dbReference type="EMBL" id="JAGIBU010000010">
    <property type="protein sequence ID" value="MBS7825296.1"/>
    <property type="molecule type" value="Genomic_DNA"/>
</dbReference>
<gene>
    <name evidence="6" type="ORF">J7561_08795</name>
</gene>